<dbReference type="GO" id="GO:0016020">
    <property type="term" value="C:membrane"/>
    <property type="evidence" value="ECO:0007669"/>
    <property type="project" value="UniProtKB-SubCell"/>
</dbReference>
<dbReference type="GO" id="GO:0046475">
    <property type="term" value="P:glycerophospholipid catabolic process"/>
    <property type="evidence" value="ECO:0007669"/>
    <property type="project" value="TreeGrafter"/>
</dbReference>
<evidence type="ECO:0000256" key="3">
    <source>
        <dbReference type="ARBA" id="ARBA00022989"/>
    </source>
</evidence>
<dbReference type="GO" id="GO:0050290">
    <property type="term" value="F:sphingomyelin phosphodiesterase D activity"/>
    <property type="evidence" value="ECO:0007669"/>
    <property type="project" value="InterPro"/>
</dbReference>
<name>A0A3Q0JDS4_DIACI</name>
<keyword evidence="4 5" id="KW-0472">Membrane</keyword>
<evidence type="ECO:0000256" key="2">
    <source>
        <dbReference type="ARBA" id="ARBA00022692"/>
    </source>
</evidence>
<evidence type="ECO:0000256" key="1">
    <source>
        <dbReference type="ARBA" id="ARBA00004167"/>
    </source>
</evidence>
<organism evidence="6 7">
    <name type="scientific">Diaphorina citri</name>
    <name type="common">Asian citrus psyllid</name>
    <dbReference type="NCBI Taxonomy" id="121845"/>
    <lineage>
        <taxon>Eukaryota</taxon>
        <taxon>Metazoa</taxon>
        <taxon>Ecdysozoa</taxon>
        <taxon>Arthropoda</taxon>
        <taxon>Hexapoda</taxon>
        <taxon>Insecta</taxon>
        <taxon>Pterygota</taxon>
        <taxon>Neoptera</taxon>
        <taxon>Paraneoptera</taxon>
        <taxon>Hemiptera</taxon>
        <taxon>Sternorrhyncha</taxon>
        <taxon>Psylloidea</taxon>
        <taxon>Psyllidae</taxon>
        <taxon>Diaphorininae</taxon>
        <taxon>Diaphorina</taxon>
    </lineage>
</organism>
<dbReference type="Proteomes" id="UP000079169">
    <property type="component" value="Unplaced"/>
</dbReference>
<dbReference type="STRING" id="121845.A0A3Q0JDS4"/>
<dbReference type="GO" id="GO:0006685">
    <property type="term" value="P:sphingomyelin catabolic process"/>
    <property type="evidence" value="ECO:0007669"/>
    <property type="project" value="TreeGrafter"/>
</dbReference>
<feature type="transmembrane region" description="Helical" evidence="5">
    <location>
        <begin position="578"/>
        <end position="606"/>
    </location>
</feature>
<dbReference type="GO" id="GO:0046513">
    <property type="term" value="P:ceramide biosynthetic process"/>
    <property type="evidence" value="ECO:0007669"/>
    <property type="project" value="TreeGrafter"/>
</dbReference>
<proteinExistence type="predicted"/>
<dbReference type="PANTHER" id="PTHR12988">
    <property type="entry name" value="SPHINGOMYELIN PHOSPHODIESTERASE 4"/>
    <property type="match status" value="1"/>
</dbReference>
<dbReference type="AlphaFoldDB" id="A0A3Q0JDS4"/>
<evidence type="ECO:0000313" key="6">
    <source>
        <dbReference type="Proteomes" id="UP000079169"/>
    </source>
</evidence>
<dbReference type="GeneID" id="103519216"/>
<accession>A0A3Q0JDS4</accession>
<keyword evidence="3 5" id="KW-1133">Transmembrane helix</keyword>
<gene>
    <name evidence="7" type="primary">LOC103519216</name>
</gene>
<dbReference type="KEGG" id="dci:103519216"/>
<dbReference type="PaxDb" id="121845-A0A3Q0JDS4"/>
<dbReference type="InterPro" id="IPR024129">
    <property type="entry name" value="Sphingomy_SMPD4"/>
</dbReference>
<keyword evidence="2 5" id="KW-0812">Transmembrane</keyword>
<dbReference type="PANTHER" id="PTHR12988:SF6">
    <property type="entry name" value="SPHINGOMYELIN PHOSPHODIESTERASE 4"/>
    <property type="match status" value="1"/>
</dbReference>
<reference evidence="7" key="1">
    <citation type="submission" date="2025-08" db="UniProtKB">
        <authorList>
            <consortium name="RefSeq"/>
        </authorList>
    </citation>
    <scope>IDENTIFICATION</scope>
</reference>
<evidence type="ECO:0000313" key="7">
    <source>
        <dbReference type="RefSeq" id="XP_026686591.1"/>
    </source>
</evidence>
<comment type="subcellular location">
    <subcellularLocation>
        <location evidence="1">Membrane</location>
        <topology evidence="1">Single-pass membrane protein</topology>
    </subcellularLocation>
</comment>
<evidence type="ECO:0000256" key="4">
    <source>
        <dbReference type="ARBA" id="ARBA00023136"/>
    </source>
</evidence>
<dbReference type="RefSeq" id="XP_026686591.1">
    <property type="nucleotide sequence ID" value="XM_026830790.1"/>
</dbReference>
<dbReference type="Pfam" id="PF14724">
    <property type="entry name" value="mit_SMPDase"/>
    <property type="match status" value="3"/>
</dbReference>
<sequence>MNIQNILQLPLEQKCEQLTHYTDNCMLSTLESVFPLIISDIFGTDQPLFNGWNLCKITHDIKSREFACAFNFLLPNGTIFKIIYTLLKDFYIKYRFPLEYLPVFPRPFQQSPFSPLYRNVPNSDQNALWTVPVFPSGYQVRCIRYVIKHFHQFAREQLQDSSSLGELRRTVLPMTQGQIYSFLRHHIAHWPLDSSFKLIQETWFSFIQPWRYASASTLPPDTEDDLSPPSVDSAWAHFIADNLAAYTSLLQLVLDRVLRLDLNNLFNAHMVFRVAKVYSVPNLAHLLKEIEADLYNDKLNNKFGGPSARQSVLRLGASERMFSHETTKKVSLLVTRIHQAIAHCTLELRSPPAPSLSLWKTIQAEIHELLYGYSCRPPKCDKNSRTNLTHTIRYLSQAAQWFCTIFNIPQPQTSAPTFNSTYDESTQCNLDHTLDNTLVTGPPRLNVTNGSEEEADSMFLPESSLTLKSMQERVRRMKYDGDPDLLPPGSGEIRWLVKLFYYLSCQINIAFYDQIQEIYSRESGLPSLILHATLLPPCVVYQYRLHSWAFIPAPKVPVQLPARLSLRSFASWATILKLGFHTILLCAVFGCHYTLGIAMVLLLWFLTALLKYELKRVCSGLFGN</sequence>
<protein>
    <submittedName>
        <fullName evidence="7">Sphingomyelin phosphodiesterase 4-like</fullName>
    </submittedName>
</protein>
<keyword evidence="6" id="KW-1185">Reference proteome</keyword>
<evidence type="ECO:0000256" key="5">
    <source>
        <dbReference type="SAM" id="Phobius"/>
    </source>
</evidence>